<dbReference type="Gene3D" id="1.20.120.910">
    <property type="entry name" value="DksA, coiled-coil domain"/>
    <property type="match status" value="1"/>
</dbReference>
<comment type="caution">
    <text evidence="7">The sequence shown here is derived from an EMBL/GenBank/DDBJ whole genome shotgun (WGS) entry which is preliminary data.</text>
</comment>
<dbReference type="GO" id="GO:0008270">
    <property type="term" value="F:zinc ion binding"/>
    <property type="evidence" value="ECO:0007669"/>
    <property type="project" value="UniProtKB-KW"/>
</dbReference>
<keyword evidence="8" id="KW-1185">Reference proteome</keyword>
<feature type="compositionally biased region" description="Pro residues" evidence="5">
    <location>
        <begin position="186"/>
        <end position="196"/>
    </location>
</feature>
<accession>A0A2W2A8Q7</accession>
<proteinExistence type="predicted"/>
<protein>
    <submittedName>
        <fullName evidence="7">TraR/DksA family transcriptional regulator</fullName>
    </submittedName>
</protein>
<dbReference type="OrthoDB" id="9811543at2"/>
<feature type="compositionally biased region" description="Low complexity" evidence="5">
    <location>
        <begin position="80"/>
        <end position="110"/>
    </location>
</feature>
<keyword evidence="1" id="KW-0479">Metal-binding</keyword>
<feature type="domain" description="Zinc finger DksA/TraR C4-type" evidence="6">
    <location>
        <begin position="338"/>
        <end position="367"/>
    </location>
</feature>
<dbReference type="EMBL" id="QKTW01000022">
    <property type="protein sequence ID" value="PZF71695.1"/>
    <property type="molecule type" value="Genomic_DNA"/>
</dbReference>
<feature type="region of interest" description="Disordered" evidence="5">
    <location>
        <begin position="1"/>
        <end position="205"/>
    </location>
</feature>
<evidence type="ECO:0000313" key="7">
    <source>
        <dbReference type="EMBL" id="PZF71695.1"/>
    </source>
</evidence>
<sequence>MATKKKPAVKPAKAKASTPAKKAAPKAAKKAATPVKKKAVASKPIAKKTAASKAAPAKKVSKPTAKPAVKAKTPPKPAKKAAPVAKASNTKKTPVKATPAKKAAPAKKVASNTKKPAIALKKTETKKTTMVKKTETTNKSTAKKETVKPAAAPVKKATAASAPAAKKATAVPSRSATALKSAPAARPEPTPAPAPSPRGEKKPTVIVAHRRLENKSKQTTDEPQGKTMINYQPDFTRSILDEPEMQSGPVYRYSDEELNEFRELIQGRLEAARKELGFLQGLITRKDEAGTEDTENRYMNMEDGSGAMEREQLAQLASRQIQFINHLEKALIRIENKTYGICRVTGKLIDKARLRAVPHATLSIEAKKTMTR</sequence>
<name>A0A2W2A8Q7_9BACT</name>
<dbReference type="PANTHER" id="PTHR33823:SF2">
    <property type="entry name" value="RNA POLYMERASE-BINDING TRANSCRIPTION FACTOR DKSA"/>
    <property type="match status" value="1"/>
</dbReference>
<evidence type="ECO:0000256" key="2">
    <source>
        <dbReference type="ARBA" id="ARBA00022771"/>
    </source>
</evidence>
<dbReference type="PROSITE" id="PS51128">
    <property type="entry name" value="ZF_DKSA_2"/>
    <property type="match status" value="1"/>
</dbReference>
<gene>
    <name evidence="7" type="ORF">DN068_16635</name>
</gene>
<feature type="compositionally biased region" description="Basic residues" evidence="5">
    <location>
        <begin position="23"/>
        <end position="40"/>
    </location>
</feature>
<organism evidence="7 8">
    <name type="scientific">Taibaiella soli</name>
    <dbReference type="NCBI Taxonomy" id="1649169"/>
    <lineage>
        <taxon>Bacteria</taxon>
        <taxon>Pseudomonadati</taxon>
        <taxon>Bacteroidota</taxon>
        <taxon>Chitinophagia</taxon>
        <taxon>Chitinophagales</taxon>
        <taxon>Chitinophagaceae</taxon>
        <taxon>Taibaiella</taxon>
    </lineage>
</organism>
<dbReference type="PANTHER" id="PTHR33823">
    <property type="entry name" value="RNA POLYMERASE-BINDING TRANSCRIPTION FACTOR DKSA-RELATED"/>
    <property type="match status" value="1"/>
</dbReference>
<feature type="compositionally biased region" description="Basic and acidic residues" evidence="5">
    <location>
        <begin position="210"/>
        <end position="224"/>
    </location>
</feature>
<evidence type="ECO:0000313" key="8">
    <source>
        <dbReference type="Proteomes" id="UP000248745"/>
    </source>
</evidence>
<evidence type="ECO:0000256" key="5">
    <source>
        <dbReference type="SAM" id="MobiDB-lite"/>
    </source>
</evidence>
<evidence type="ECO:0000259" key="6">
    <source>
        <dbReference type="Pfam" id="PF01258"/>
    </source>
</evidence>
<feature type="compositionally biased region" description="Low complexity" evidence="5">
    <location>
        <begin position="9"/>
        <end position="22"/>
    </location>
</feature>
<feature type="compositionally biased region" description="Low complexity" evidence="5">
    <location>
        <begin position="148"/>
        <end position="172"/>
    </location>
</feature>
<feature type="compositionally biased region" description="Basic and acidic residues" evidence="5">
    <location>
        <begin position="121"/>
        <end position="147"/>
    </location>
</feature>
<feature type="zinc finger region" description="dksA C4-type" evidence="4">
    <location>
        <begin position="342"/>
        <end position="366"/>
    </location>
</feature>
<evidence type="ECO:0000256" key="4">
    <source>
        <dbReference type="PROSITE-ProRule" id="PRU00510"/>
    </source>
</evidence>
<reference evidence="7 8" key="1">
    <citation type="submission" date="2018-06" db="EMBL/GenBank/DDBJ databases">
        <title>Mucibacter soli gen. nov., sp. nov., a new member of the family Chitinophagaceae producing mucin.</title>
        <authorList>
            <person name="Kim M.-K."/>
            <person name="Park S."/>
            <person name="Kim T.-S."/>
            <person name="Joung Y."/>
            <person name="Han J.-H."/>
            <person name="Kim S.B."/>
        </authorList>
    </citation>
    <scope>NUCLEOTIDE SEQUENCE [LARGE SCALE GENOMIC DNA]</scope>
    <source>
        <strain evidence="7 8">R1-15</strain>
    </source>
</reference>
<evidence type="ECO:0000256" key="3">
    <source>
        <dbReference type="ARBA" id="ARBA00022833"/>
    </source>
</evidence>
<feature type="region of interest" description="Disordered" evidence="5">
    <location>
        <begin position="210"/>
        <end position="229"/>
    </location>
</feature>
<dbReference type="Proteomes" id="UP000248745">
    <property type="component" value="Unassembled WGS sequence"/>
</dbReference>
<keyword evidence="3" id="KW-0862">Zinc</keyword>
<dbReference type="AlphaFoldDB" id="A0A2W2A8Q7"/>
<evidence type="ECO:0000256" key="1">
    <source>
        <dbReference type="ARBA" id="ARBA00022723"/>
    </source>
</evidence>
<dbReference type="Pfam" id="PF01258">
    <property type="entry name" value="zf-dskA_traR"/>
    <property type="match status" value="1"/>
</dbReference>
<feature type="compositionally biased region" description="Low complexity" evidence="5">
    <location>
        <begin position="41"/>
        <end position="72"/>
    </location>
</feature>
<keyword evidence="2" id="KW-0863">Zinc-finger</keyword>
<dbReference type="InterPro" id="IPR000962">
    <property type="entry name" value="Znf_DskA_TraR"/>
</dbReference>